<sequence length="35" mass="4183">MSQCYLFDFESGFFLAFLLLLVYEYRILCLILVKA</sequence>
<keyword evidence="1" id="KW-1133">Transmembrane helix</keyword>
<feature type="transmembrane region" description="Helical" evidence="1">
    <location>
        <begin position="12"/>
        <end position="33"/>
    </location>
</feature>
<proteinExistence type="predicted"/>
<dbReference type="AlphaFoldDB" id="A0A2P2NWU6"/>
<accession>A0A2P2NWU6</accession>
<reference evidence="2" key="1">
    <citation type="submission" date="2018-02" db="EMBL/GenBank/DDBJ databases">
        <title>Rhizophora mucronata_Transcriptome.</title>
        <authorList>
            <person name="Meera S.P."/>
            <person name="Sreeshan A."/>
            <person name="Augustine A."/>
        </authorList>
    </citation>
    <scope>NUCLEOTIDE SEQUENCE</scope>
    <source>
        <tissue evidence="2">Leaf</tissue>
    </source>
</reference>
<keyword evidence="1" id="KW-0812">Transmembrane</keyword>
<organism evidence="2">
    <name type="scientific">Rhizophora mucronata</name>
    <name type="common">Asiatic mangrove</name>
    <dbReference type="NCBI Taxonomy" id="61149"/>
    <lineage>
        <taxon>Eukaryota</taxon>
        <taxon>Viridiplantae</taxon>
        <taxon>Streptophyta</taxon>
        <taxon>Embryophyta</taxon>
        <taxon>Tracheophyta</taxon>
        <taxon>Spermatophyta</taxon>
        <taxon>Magnoliopsida</taxon>
        <taxon>eudicotyledons</taxon>
        <taxon>Gunneridae</taxon>
        <taxon>Pentapetalae</taxon>
        <taxon>rosids</taxon>
        <taxon>fabids</taxon>
        <taxon>Malpighiales</taxon>
        <taxon>Rhizophoraceae</taxon>
        <taxon>Rhizophora</taxon>
    </lineage>
</organism>
<evidence type="ECO:0000256" key="1">
    <source>
        <dbReference type="SAM" id="Phobius"/>
    </source>
</evidence>
<dbReference type="EMBL" id="GGEC01066524">
    <property type="protein sequence ID" value="MBX47008.1"/>
    <property type="molecule type" value="Transcribed_RNA"/>
</dbReference>
<protein>
    <submittedName>
        <fullName evidence="2">Uncharacterized protein</fullName>
    </submittedName>
</protein>
<evidence type="ECO:0000313" key="2">
    <source>
        <dbReference type="EMBL" id="MBX47008.1"/>
    </source>
</evidence>
<name>A0A2P2NWU6_RHIMU</name>
<keyword evidence="1" id="KW-0472">Membrane</keyword>